<dbReference type="STRING" id="1035707.SAMN05216552_1001331"/>
<sequence length="234" mass="24901">MSIIISVACVSLAGVSTFLWRRQVKLRREAHIRSFVLPKGLFEKLRERHPNLTMKDCQLVAQGLRQFFLAHLKSGRKYVSMPSQVADDLWHEFILYTKNYQHFCQQAFGRFLHHTPAVVLSKDQQGNAGIRRSWYYACHEENINPKQPTQLPLLFALDSKLGIPNGFVYVADCRGVQRQGDSASGGGAYCGAEIGSSGCGGGGGGDGDSGSGSGSDGGGGDGGCGGGGCGGGGD</sequence>
<gene>
    <name evidence="2" type="ORF">SAMN05216552_1001331</name>
</gene>
<feature type="region of interest" description="Disordered" evidence="1">
    <location>
        <begin position="201"/>
        <end position="234"/>
    </location>
</feature>
<dbReference type="EMBL" id="FPBO01000001">
    <property type="protein sequence ID" value="SFU30355.1"/>
    <property type="molecule type" value="Genomic_DNA"/>
</dbReference>
<proteinExistence type="predicted"/>
<protein>
    <submittedName>
        <fullName evidence="2">Uncharacterized protein</fullName>
    </submittedName>
</protein>
<dbReference type="PIRSF" id="PIRSF032817">
    <property type="entry name" value="UCP032817"/>
    <property type="match status" value="1"/>
</dbReference>
<accession>A0A1I7F2K6</accession>
<name>A0A1I7F2K6_9BURK</name>
<evidence type="ECO:0000256" key="1">
    <source>
        <dbReference type="SAM" id="MobiDB-lite"/>
    </source>
</evidence>
<organism evidence="2 3">
    <name type="scientific">Pseudoduganella namucuonensis</name>
    <dbReference type="NCBI Taxonomy" id="1035707"/>
    <lineage>
        <taxon>Bacteria</taxon>
        <taxon>Pseudomonadati</taxon>
        <taxon>Pseudomonadota</taxon>
        <taxon>Betaproteobacteria</taxon>
        <taxon>Burkholderiales</taxon>
        <taxon>Oxalobacteraceae</taxon>
        <taxon>Telluria group</taxon>
        <taxon>Pseudoduganella</taxon>
    </lineage>
</organism>
<dbReference type="RefSeq" id="WP_093552787.1">
    <property type="nucleotide sequence ID" value="NZ_FPBO01000001.1"/>
</dbReference>
<dbReference type="AlphaFoldDB" id="A0A1I7F2K6"/>
<dbReference type="InterPro" id="IPR017008">
    <property type="entry name" value="UCP032817-like"/>
</dbReference>
<dbReference type="Proteomes" id="UP000199391">
    <property type="component" value="Unassembled WGS sequence"/>
</dbReference>
<evidence type="ECO:0000313" key="2">
    <source>
        <dbReference type="EMBL" id="SFU30355.1"/>
    </source>
</evidence>
<keyword evidence="3" id="KW-1185">Reference proteome</keyword>
<evidence type="ECO:0000313" key="3">
    <source>
        <dbReference type="Proteomes" id="UP000199391"/>
    </source>
</evidence>
<reference evidence="3" key="1">
    <citation type="submission" date="2016-10" db="EMBL/GenBank/DDBJ databases">
        <authorList>
            <person name="Varghese N."/>
            <person name="Submissions S."/>
        </authorList>
    </citation>
    <scope>NUCLEOTIDE SEQUENCE [LARGE SCALE GENOMIC DNA]</scope>
    <source>
        <strain evidence="3">CGMCC 1.11014</strain>
    </source>
</reference>